<dbReference type="InterPro" id="IPR014462">
    <property type="entry name" value="Phage_Mu_Gp45"/>
</dbReference>
<accession>A0A376J1Y5</accession>
<evidence type="ECO:0000313" key="3">
    <source>
        <dbReference type="EMBL" id="STC84488.1"/>
    </source>
</evidence>
<dbReference type="EMBL" id="UFXZ01000003">
    <property type="protein sequence ID" value="STE53324.1"/>
    <property type="molecule type" value="Genomic_DNA"/>
</dbReference>
<dbReference type="EMBL" id="UFXZ01000004">
    <property type="protein sequence ID" value="STE53342.1"/>
    <property type="molecule type" value="Genomic_DNA"/>
</dbReference>
<feature type="region of interest" description="Disordered" evidence="1">
    <location>
        <begin position="178"/>
        <end position="219"/>
    </location>
</feature>
<evidence type="ECO:0000256" key="1">
    <source>
        <dbReference type="SAM" id="MobiDB-lite"/>
    </source>
</evidence>
<dbReference type="EMBL" id="UFXZ01000001">
    <property type="protein sequence ID" value="STC84488.1"/>
    <property type="molecule type" value="Genomic_DNA"/>
</dbReference>
<evidence type="ECO:0000259" key="2">
    <source>
        <dbReference type="Pfam" id="PF06890"/>
    </source>
</evidence>
<dbReference type="Pfam" id="PF06890">
    <property type="entry name" value="Phage_Mu_Gp45"/>
    <property type="match status" value="1"/>
</dbReference>
<dbReference type="InterPro" id="IPR053861">
    <property type="entry name" value="Phage_Mu_Gp45_N"/>
</dbReference>
<feature type="compositionally biased region" description="Polar residues" evidence="1">
    <location>
        <begin position="190"/>
        <end position="199"/>
    </location>
</feature>
<dbReference type="AlphaFoldDB" id="A0A376J1Y5"/>
<evidence type="ECO:0000313" key="6">
    <source>
        <dbReference type="EMBL" id="STE53342.1"/>
    </source>
</evidence>
<dbReference type="PIRSF" id="PIRSF012337">
    <property type="entry name" value="gp45"/>
    <property type="match status" value="1"/>
</dbReference>
<sequence>MMWNEVNRRIGQALGRIRLAFRIAIGGVDSNAKVQTIQAKGIGGEALRGNELFQQYGFTSCPLPGTMGIVLPLGGVSTHGIVIATEHGAYRLTGLKPGEVALYDDQGTKIVLKRGRIVDIECVTYRVNCKNYEVNAEDKADFNTPALNASQTLNAQGKISGNGGIGIKGGEGAEFEGSINQRGGGFSTDGDVTTPTVSLNDHAHTNGHDGQPTGKPIAR</sequence>
<feature type="domain" description="Bacteriophage Mu Gp45 N-terminal" evidence="2">
    <location>
        <begin position="23"/>
        <end position="88"/>
    </location>
</feature>
<gene>
    <name evidence="3" type="ORF">NCTC12121_00560</name>
    <name evidence="4" type="ORF">NCTC12121_02184</name>
    <name evidence="5" type="ORF">NCTC12121_03609</name>
    <name evidence="6" type="ORF">NCTC12121_03627</name>
</gene>
<evidence type="ECO:0000313" key="7">
    <source>
        <dbReference type="Proteomes" id="UP000255248"/>
    </source>
</evidence>
<dbReference type="InterPro" id="IPR013046">
    <property type="entry name" value="GpV/Gp45"/>
</dbReference>
<reference evidence="5 7" key="1">
    <citation type="submission" date="2018-06" db="EMBL/GenBank/DDBJ databases">
        <authorList>
            <consortium name="Pathogen Informatics"/>
            <person name="Doyle S."/>
        </authorList>
    </citation>
    <scope>NUCLEOTIDE SEQUENCE [LARGE SCALE GENOMIC DNA]</scope>
    <source>
        <strain evidence="5 7">NCTC12121</strain>
    </source>
</reference>
<dbReference type="NCBIfam" id="TIGR01644">
    <property type="entry name" value="phage_P2_V"/>
    <property type="match status" value="1"/>
</dbReference>
<protein>
    <submittedName>
        <fullName evidence="5">Mu-like prophage protein gp45</fullName>
    </submittedName>
</protein>
<proteinExistence type="predicted"/>
<dbReference type="Proteomes" id="UP000255248">
    <property type="component" value="Unassembled WGS sequence"/>
</dbReference>
<name>A0A376J1Y5_9GAMM</name>
<evidence type="ECO:0000313" key="5">
    <source>
        <dbReference type="EMBL" id="STE53324.1"/>
    </source>
</evidence>
<evidence type="ECO:0000313" key="4">
    <source>
        <dbReference type="EMBL" id="STC89417.1"/>
    </source>
</evidence>
<dbReference type="EMBL" id="UFXZ01000001">
    <property type="protein sequence ID" value="STC89417.1"/>
    <property type="molecule type" value="Genomic_DNA"/>
</dbReference>
<organism evidence="5 7">
    <name type="scientific">Edwardsiella hoshinae</name>
    <dbReference type="NCBI Taxonomy" id="93378"/>
    <lineage>
        <taxon>Bacteria</taxon>
        <taxon>Pseudomonadati</taxon>
        <taxon>Pseudomonadota</taxon>
        <taxon>Gammaproteobacteria</taxon>
        <taxon>Enterobacterales</taxon>
        <taxon>Hafniaceae</taxon>
        <taxon>Edwardsiella</taxon>
    </lineage>
</organism>